<comment type="caution">
    <text evidence="3">The sequence shown here is derived from an EMBL/GenBank/DDBJ whole genome shotgun (WGS) entry which is preliminary data.</text>
</comment>
<reference evidence="3" key="1">
    <citation type="submission" date="2020-06" db="EMBL/GenBank/DDBJ databases">
        <title>Draft genome sequences of strains closely related to Aspergillus parafelis and Aspergillus hiratsukae.</title>
        <authorList>
            <person name="Dos Santos R.A.C."/>
            <person name="Rivero-Menendez O."/>
            <person name="Steenwyk J.L."/>
            <person name="Mead M.E."/>
            <person name="Goldman G.H."/>
            <person name="Alastruey-Izquierdo A."/>
            <person name="Rokas A."/>
        </authorList>
    </citation>
    <scope>NUCLEOTIDE SEQUENCE</scope>
    <source>
        <strain evidence="3">CNM-CM5623</strain>
    </source>
</reference>
<dbReference type="InterPro" id="IPR002828">
    <property type="entry name" value="SurE-like_Pase/nucleotidase"/>
</dbReference>
<gene>
    <name evidence="3" type="ORF">CNMCM5623_004815</name>
</gene>
<feature type="region of interest" description="Disordered" evidence="1">
    <location>
        <begin position="236"/>
        <end position="256"/>
    </location>
</feature>
<dbReference type="Proteomes" id="UP000654922">
    <property type="component" value="Unassembled WGS sequence"/>
</dbReference>
<protein>
    <recommendedName>
        <fullName evidence="2">Survival protein SurE-like phosphatase/nucleotidase domain-containing protein</fullName>
    </recommendedName>
</protein>
<evidence type="ECO:0000313" key="3">
    <source>
        <dbReference type="EMBL" id="KAF7159477.1"/>
    </source>
</evidence>
<dbReference type="GO" id="GO:0000932">
    <property type="term" value="C:P-body"/>
    <property type="evidence" value="ECO:0007669"/>
    <property type="project" value="TreeGrafter"/>
</dbReference>
<dbReference type="Pfam" id="PF01975">
    <property type="entry name" value="SurE"/>
    <property type="match status" value="1"/>
</dbReference>
<dbReference type="PANTHER" id="PTHR47551">
    <property type="entry name" value="TUBULIN--TYROSINE LIGASE PBY1-RELATED"/>
    <property type="match status" value="1"/>
</dbReference>
<accession>A0A8H6UM52</accession>
<dbReference type="Gene3D" id="3.40.1210.10">
    <property type="entry name" value="Survival protein SurE-like phosphatase/nucleotidase"/>
    <property type="match status" value="1"/>
</dbReference>
<evidence type="ECO:0000256" key="1">
    <source>
        <dbReference type="SAM" id="MobiDB-lite"/>
    </source>
</evidence>
<dbReference type="InterPro" id="IPR027746">
    <property type="entry name" value="TTL"/>
</dbReference>
<dbReference type="PANTHER" id="PTHR47551:SF1">
    <property type="entry name" value="TUBULIN--TYROSINE LIGASE PBY1-RELATED"/>
    <property type="match status" value="1"/>
</dbReference>
<sequence length="288" mass="31631">MTGRPVPRIHLSSSLSLALQAAGHLISVILPAQQRSWIGKAHFIDTLVTPTDFYPELIIYDEGDTVNMPSRKTNEEDKWVLANSTPASCVQLGLYHYFKDRDPVDLVVSGPNLGRNSTTLFALSSGTIGAALEAALCGKRAVALSFAHKSDKYDPVVIQEAASHSVQLLEHLYNIWADDVDLYSVNIPLEVGMSAQKIMYTSISKKQWSSDGAFCSINREEPCAVDKYEHKQFQWAPRLDNPRNSGKGSSPGDNEWAIAHGMTSVTPLQANFLHSSVHKGEISLPQRG</sequence>
<feature type="domain" description="Survival protein SurE-like phosphatase/nucleotidase" evidence="2">
    <location>
        <begin position="15"/>
        <end position="209"/>
    </location>
</feature>
<proteinExistence type="predicted"/>
<dbReference type="SUPFAM" id="SSF64167">
    <property type="entry name" value="SurE-like"/>
    <property type="match status" value="1"/>
</dbReference>
<feature type="compositionally biased region" description="Polar residues" evidence="1">
    <location>
        <begin position="242"/>
        <end position="252"/>
    </location>
</feature>
<organism evidence="3 4">
    <name type="scientific">Aspergillus felis</name>
    <dbReference type="NCBI Taxonomy" id="1287682"/>
    <lineage>
        <taxon>Eukaryota</taxon>
        <taxon>Fungi</taxon>
        <taxon>Dikarya</taxon>
        <taxon>Ascomycota</taxon>
        <taxon>Pezizomycotina</taxon>
        <taxon>Eurotiomycetes</taxon>
        <taxon>Eurotiomycetidae</taxon>
        <taxon>Eurotiales</taxon>
        <taxon>Aspergillaceae</taxon>
        <taxon>Aspergillus</taxon>
        <taxon>Aspergillus subgen. Fumigati</taxon>
    </lineage>
</organism>
<dbReference type="AlphaFoldDB" id="A0A8H6UM52"/>
<dbReference type="OrthoDB" id="202825at2759"/>
<dbReference type="GO" id="GO:0016787">
    <property type="term" value="F:hydrolase activity"/>
    <property type="evidence" value="ECO:0007669"/>
    <property type="project" value="InterPro"/>
</dbReference>
<name>A0A8H6UM52_9EURO</name>
<evidence type="ECO:0000313" key="4">
    <source>
        <dbReference type="Proteomes" id="UP000654922"/>
    </source>
</evidence>
<evidence type="ECO:0000259" key="2">
    <source>
        <dbReference type="Pfam" id="PF01975"/>
    </source>
</evidence>
<dbReference type="EMBL" id="JACBAE010001379">
    <property type="protein sequence ID" value="KAF7159477.1"/>
    <property type="molecule type" value="Genomic_DNA"/>
</dbReference>
<dbReference type="InterPro" id="IPR036523">
    <property type="entry name" value="SurE-like_sf"/>
</dbReference>